<gene>
    <name evidence="1" type="ORF">Zm00014a_042680</name>
</gene>
<reference evidence="1" key="1">
    <citation type="journal article" date="2018" name="Nat. Genet.">
        <title>Extensive intraspecific gene order and gene structural variations between Mo17 and other maize genomes.</title>
        <authorList>
            <person name="Sun S."/>
            <person name="Zhou Y."/>
            <person name="Chen J."/>
            <person name="Shi J."/>
            <person name="Zhao H."/>
            <person name="Zhao H."/>
            <person name="Song W."/>
            <person name="Zhang M."/>
            <person name="Cui Y."/>
            <person name="Dong X."/>
            <person name="Liu H."/>
            <person name="Ma X."/>
            <person name="Jiao Y."/>
            <person name="Wang B."/>
            <person name="Wei X."/>
            <person name="Stein J.C."/>
            <person name="Glaubitz J.C."/>
            <person name="Lu F."/>
            <person name="Yu G."/>
            <person name="Liang C."/>
            <person name="Fengler K."/>
            <person name="Li B."/>
            <person name="Rafalski A."/>
            <person name="Schnable P.S."/>
            <person name="Ware D.H."/>
            <person name="Buckler E.S."/>
            <person name="Lai J."/>
        </authorList>
    </citation>
    <scope>NUCLEOTIDE SEQUENCE [LARGE SCALE GENOMIC DNA]</scope>
    <source>
        <tissue evidence="1">Seedling</tissue>
    </source>
</reference>
<protein>
    <submittedName>
        <fullName evidence="1">Uncharacterized protein</fullName>
    </submittedName>
</protein>
<sequence>MVNSLSYVIFYA</sequence>
<dbReference type="Proteomes" id="UP000251960">
    <property type="component" value="Chromosome 4"/>
</dbReference>
<name>A0A3L6F7Q2_MAIZE</name>
<dbReference type="EMBL" id="NCVQ01000005">
    <property type="protein sequence ID" value="PWZ27607.1"/>
    <property type="molecule type" value="Genomic_DNA"/>
</dbReference>
<comment type="caution">
    <text evidence="1">The sequence shown here is derived from an EMBL/GenBank/DDBJ whole genome shotgun (WGS) entry which is preliminary data.</text>
</comment>
<proteinExistence type="predicted"/>
<accession>A0A3L6F7Q2</accession>
<organism evidence="1">
    <name type="scientific">Zea mays</name>
    <name type="common">Maize</name>
    <dbReference type="NCBI Taxonomy" id="4577"/>
    <lineage>
        <taxon>Eukaryota</taxon>
        <taxon>Viridiplantae</taxon>
        <taxon>Streptophyta</taxon>
        <taxon>Embryophyta</taxon>
        <taxon>Tracheophyta</taxon>
        <taxon>Spermatophyta</taxon>
        <taxon>Magnoliopsida</taxon>
        <taxon>Liliopsida</taxon>
        <taxon>Poales</taxon>
        <taxon>Poaceae</taxon>
        <taxon>PACMAD clade</taxon>
        <taxon>Panicoideae</taxon>
        <taxon>Andropogonodae</taxon>
        <taxon>Andropogoneae</taxon>
        <taxon>Tripsacinae</taxon>
        <taxon>Zea</taxon>
    </lineage>
</organism>
<evidence type="ECO:0000313" key="1">
    <source>
        <dbReference type="EMBL" id="PWZ27607.1"/>
    </source>
</evidence>